<dbReference type="Gene3D" id="3.40.50.300">
    <property type="entry name" value="P-loop containing nucleotide triphosphate hydrolases"/>
    <property type="match status" value="1"/>
</dbReference>
<organism evidence="3 4">
    <name type="scientific">Liquidambar formosana</name>
    <name type="common">Formosan gum</name>
    <dbReference type="NCBI Taxonomy" id="63359"/>
    <lineage>
        <taxon>Eukaryota</taxon>
        <taxon>Viridiplantae</taxon>
        <taxon>Streptophyta</taxon>
        <taxon>Embryophyta</taxon>
        <taxon>Tracheophyta</taxon>
        <taxon>Spermatophyta</taxon>
        <taxon>Magnoliopsida</taxon>
        <taxon>eudicotyledons</taxon>
        <taxon>Gunneridae</taxon>
        <taxon>Pentapetalae</taxon>
        <taxon>Saxifragales</taxon>
        <taxon>Altingiaceae</taxon>
        <taxon>Liquidambar</taxon>
    </lineage>
</organism>
<dbReference type="InterPro" id="IPR027417">
    <property type="entry name" value="P-loop_NTPase"/>
</dbReference>
<dbReference type="AlphaFoldDB" id="A0AAP0REJ8"/>
<dbReference type="EMBL" id="JBBPBK010000011">
    <property type="protein sequence ID" value="KAK9275570.1"/>
    <property type="molecule type" value="Genomic_DNA"/>
</dbReference>
<name>A0AAP0REJ8_LIQFO</name>
<sequence length="153" mass="17375">MRSLKNEIRESDMFRANAAFRELDGVPFDILPSCVYKDECFTCPSLRELRDFKVIFSTFVSSFRLIGVGITAGHFSHIFLADASSVTEPETMVALANLADEKTAVVVTGARQNRSSWVRSDIARQRGLRISYFERLCESKPYSSSDRMFITRL</sequence>
<dbReference type="GO" id="GO:0005737">
    <property type="term" value="C:cytoplasm"/>
    <property type="evidence" value="ECO:0007669"/>
    <property type="project" value="UniProtKB-SubCell"/>
</dbReference>
<gene>
    <name evidence="3" type="ORF">L1049_022837</name>
</gene>
<evidence type="ECO:0000313" key="3">
    <source>
        <dbReference type="EMBL" id="KAK9275570.1"/>
    </source>
</evidence>
<evidence type="ECO:0000256" key="1">
    <source>
        <dbReference type="ARBA" id="ARBA00004496"/>
    </source>
</evidence>
<keyword evidence="2" id="KW-0963">Cytoplasm</keyword>
<dbReference type="Proteomes" id="UP001415857">
    <property type="component" value="Unassembled WGS sequence"/>
</dbReference>
<accession>A0AAP0REJ8</accession>
<proteinExistence type="predicted"/>
<evidence type="ECO:0000313" key="4">
    <source>
        <dbReference type="Proteomes" id="UP001415857"/>
    </source>
</evidence>
<keyword evidence="4" id="KW-1185">Reference proteome</keyword>
<comment type="subcellular location">
    <subcellularLocation>
        <location evidence="1">Cytoplasm</location>
    </subcellularLocation>
</comment>
<reference evidence="3 4" key="1">
    <citation type="journal article" date="2024" name="Plant J.">
        <title>Genome sequences and population genomics reveal climatic adaptation and genomic divergence between two closely related sweetgum species.</title>
        <authorList>
            <person name="Xu W.Q."/>
            <person name="Ren C.Q."/>
            <person name="Zhang X.Y."/>
            <person name="Comes H.P."/>
            <person name="Liu X.H."/>
            <person name="Li Y.G."/>
            <person name="Kettle C.J."/>
            <person name="Jalonen R."/>
            <person name="Gaisberger H."/>
            <person name="Ma Y.Z."/>
            <person name="Qiu Y.X."/>
        </authorList>
    </citation>
    <scope>NUCLEOTIDE SEQUENCE [LARGE SCALE GENOMIC DNA]</scope>
    <source>
        <strain evidence="3">Hangzhou</strain>
    </source>
</reference>
<evidence type="ECO:0000256" key="2">
    <source>
        <dbReference type="ARBA" id="ARBA00022490"/>
    </source>
</evidence>
<comment type="caution">
    <text evidence="3">The sequence shown here is derived from an EMBL/GenBank/DDBJ whole genome shotgun (WGS) entry which is preliminary data.</text>
</comment>
<dbReference type="PANTHER" id="PTHR45418:SF5">
    <property type="entry name" value="BRCA2-INTERACTING PROTEIN-LIKE-RELATED"/>
    <property type="match status" value="1"/>
</dbReference>
<dbReference type="PANTHER" id="PTHR45418">
    <property type="entry name" value="CANCER/TESTIS ANTIGEN 55"/>
    <property type="match status" value="1"/>
</dbReference>
<protein>
    <submittedName>
        <fullName evidence="3">Uncharacterized protein</fullName>
    </submittedName>
</protein>